<dbReference type="SUPFAM" id="SSF109993">
    <property type="entry name" value="VPS9 domain"/>
    <property type="match status" value="1"/>
</dbReference>
<reference evidence="3 4" key="1">
    <citation type="journal article" date="2021" name="MBio">
        <title>A New Model Trypanosomatid, Novymonas esmeraldas: Genomic Perception of Its 'Candidatus Pandoraea novymonadis' Endosymbiont.</title>
        <authorList>
            <person name="Zakharova A."/>
            <person name="Saura A."/>
            <person name="Butenko A."/>
            <person name="Podesvova L."/>
            <person name="Warmusova S."/>
            <person name="Kostygov A.Y."/>
            <person name="Nenarokova A."/>
            <person name="Lukes J."/>
            <person name="Opperdoes F.R."/>
            <person name="Yurchenko V."/>
        </authorList>
    </citation>
    <scope>NUCLEOTIDE SEQUENCE [LARGE SCALE GENOMIC DNA]</scope>
    <source>
        <strain evidence="3 4">E262AT.01</strain>
    </source>
</reference>
<dbReference type="Proteomes" id="UP001430356">
    <property type="component" value="Unassembled WGS sequence"/>
</dbReference>
<feature type="compositionally biased region" description="Low complexity" evidence="1">
    <location>
        <begin position="751"/>
        <end position="766"/>
    </location>
</feature>
<feature type="compositionally biased region" description="Low complexity" evidence="1">
    <location>
        <begin position="274"/>
        <end position="294"/>
    </location>
</feature>
<dbReference type="GO" id="GO:0031267">
    <property type="term" value="F:small GTPase binding"/>
    <property type="evidence" value="ECO:0007669"/>
    <property type="project" value="TreeGrafter"/>
</dbReference>
<feature type="compositionally biased region" description="Polar residues" evidence="1">
    <location>
        <begin position="784"/>
        <end position="798"/>
    </location>
</feature>
<dbReference type="Pfam" id="PF02204">
    <property type="entry name" value="VPS9"/>
    <property type="match status" value="1"/>
</dbReference>
<evidence type="ECO:0000313" key="4">
    <source>
        <dbReference type="Proteomes" id="UP001430356"/>
    </source>
</evidence>
<sequence>MTSLETRDVVKRYELGHNALLQSLLPGGLLGSLAVKERCEALLVPRQVSLEVAEIAAYLTATLRQPPQTSASGARAAPPISALFGEDVDTPERPGVAAQVPAAAAATTGGVTFPPENADAVRAALTRFVEYHLLHFDGFGNSEFTNLRGQRGSFAEDLDHVKRFGHVGQVAVLADADALRPKTSTPPAAAGGTSVVSYYYPVSLQIFIIDRPLMDATELRFIADTLRKLTAPTVSSSDGQKSASPPGTKMAAIPFLMGARDASHVTARVRPTTTTTAQCGASAESPAAAATSAAGDGKDTFSGDESVAETIVIEDFEDEPPEDPDLEAYVTKYTRISERQRQHNESSGTAAAPANHVGGPGAVQGQVAGTRTPPLPGAATAGYVAARVNPAPPVGEGRPSGAAASPLPEQKHPQQGPAAVAARPQLVSATPSAKVAAAPALSTAKAHANVLRHEYSRECIKDYRRVVAADNEIFYSEFERLMSLRCAGPLAKVLSEYVSKNQQLQQPILNNVKYNHFVEKCHALLRQTHRLSADAERLTIMQEGVERYVTSRLYHQIFNSSDADKRANEQLQRKLLRLENMSAARLDALPEVERHHVWGQAMFELDGMDFFKSPREKLRCGMRACELLSLAVGDILRQRRTARQAGGKGTTSLPSGGVTLAFGADEFLPCFLLLVLRARPLSFVQNISYMEKFRFPTLMSAEESYCFATLQSSLLFWQTCSDDGQMPPAGAAAAAASSSGAAPPPPHRGGSVSLRALTTSSSTSRSGPLQQPPLMTEKDLLPSVRQTSWTGRQQQQESAAPDAGRSAATSLPDGSTVVEEEAPTVLDVLFGWANRNLAPLASEIGLGGNSDGAAHGVGNSDTKRRSGSTGGGGTPSVPVAAVAQRSPPRGTVVSSKTTVPQAEVVREGNASGKLFHAASALNFPAAPRLDGVVTSRAHVRELLVTQHKTFEELTLTELKMVVEEARQLLLEGA</sequence>
<feature type="region of interest" description="Disordered" evidence="1">
    <location>
        <begin position="727"/>
        <end position="817"/>
    </location>
</feature>
<accession>A0AAW0F348</accession>
<dbReference type="InterPro" id="IPR045046">
    <property type="entry name" value="Vps9-like"/>
</dbReference>
<dbReference type="InterPro" id="IPR037191">
    <property type="entry name" value="VPS9_dom_sf"/>
</dbReference>
<dbReference type="InterPro" id="IPR003123">
    <property type="entry name" value="VPS9"/>
</dbReference>
<dbReference type="AlphaFoldDB" id="A0AAW0F348"/>
<feature type="region of interest" description="Disordered" evidence="1">
    <location>
        <begin position="389"/>
        <end position="419"/>
    </location>
</feature>
<dbReference type="FunFam" id="1.20.1050.80:FF:000017">
    <property type="entry name" value="Vacuolar sorting protein 9 (VPS9) domain containing protein, putative"/>
    <property type="match status" value="1"/>
</dbReference>
<dbReference type="PROSITE" id="PS51205">
    <property type="entry name" value="VPS9"/>
    <property type="match status" value="1"/>
</dbReference>
<dbReference type="GO" id="GO:0005085">
    <property type="term" value="F:guanyl-nucleotide exchange factor activity"/>
    <property type="evidence" value="ECO:0007669"/>
    <property type="project" value="InterPro"/>
</dbReference>
<keyword evidence="4" id="KW-1185">Reference proteome</keyword>
<feature type="region of interest" description="Disordered" evidence="1">
    <location>
        <begin position="338"/>
        <end position="375"/>
    </location>
</feature>
<dbReference type="GO" id="GO:0005829">
    <property type="term" value="C:cytosol"/>
    <property type="evidence" value="ECO:0007669"/>
    <property type="project" value="TreeGrafter"/>
</dbReference>
<dbReference type="GO" id="GO:0030139">
    <property type="term" value="C:endocytic vesicle"/>
    <property type="evidence" value="ECO:0007669"/>
    <property type="project" value="TreeGrafter"/>
</dbReference>
<feature type="compositionally biased region" description="Low complexity" evidence="1">
    <location>
        <begin position="727"/>
        <end position="741"/>
    </location>
</feature>
<dbReference type="Gene3D" id="1.20.1050.80">
    <property type="entry name" value="VPS9 domain"/>
    <property type="match status" value="1"/>
</dbReference>
<dbReference type="PANTHER" id="PTHR23101">
    <property type="entry name" value="RAB GDP/GTP EXCHANGE FACTOR"/>
    <property type="match status" value="1"/>
</dbReference>
<gene>
    <name evidence="3" type="ORF">NESM_000110700</name>
</gene>
<evidence type="ECO:0000256" key="1">
    <source>
        <dbReference type="SAM" id="MobiDB-lite"/>
    </source>
</evidence>
<dbReference type="PANTHER" id="PTHR23101:SF25">
    <property type="entry name" value="GTPASE-ACTIVATING PROTEIN AND VPS9 DOMAIN-CONTAINING PROTEIN 1"/>
    <property type="match status" value="1"/>
</dbReference>
<dbReference type="EMBL" id="JAECZO010000006">
    <property type="protein sequence ID" value="KAK7200550.1"/>
    <property type="molecule type" value="Genomic_DNA"/>
</dbReference>
<dbReference type="SMART" id="SM00167">
    <property type="entry name" value="VPS9"/>
    <property type="match status" value="1"/>
</dbReference>
<feature type="domain" description="VPS9" evidence="2">
    <location>
        <begin position="565"/>
        <end position="726"/>
    </location>
</feature>
<evidence type="ECO:0000313" key="3">
    <source>
        <dbReference type="EMBL" id="KAK7200550.1"/>
    </source>
</evidence>
<organism evidence="3 4">
    <name type="scientific">Novymonas esmeraldas</name>
    <dbReference type="NCBI Taxonomy" id="1808958"/>
    <lineage>
        <taxon>Eukaryota</taxon>
        <taxon>Discoba</taxon>
        <taxon>Euglenozoa</taxon>
        <taxon>Kinetoplastea</taxon>
        <taxon>Metakinetoplastina</taxon>
        <taxon>Trypanosomatida</taxon>
        <taxon>Trypanosomatidae</taxon>
        <taxon>Novymonas</taxon>
    </lineage>
</organism>
<proteinExistence type="predicted"/>
<comment type="caution">
    <text evidence="3">The sequence shown here is derived from an EMBL/GenBank/DDBJ whole genome shotgun (WGS) entry which is preliminary data.</text>
</comment>
<dbReference type="GO" id="GO:0016192">
    <property type="term" value="P:vesicle-mediated transport"/>
    <property type="evidence" value="ECO:0007669"/>
    <property type="project" value="InterPro"/>
</dbReference>
<name>A0AAW0F348_9TRYP</name>
<protein>
    <submittedName>
        <fullName evidence="3">Vacuolar sorting protein 9 (VPS9) domain containing protein</fullName>
    </submittedName>
</protein>
<feature type="region of interest" description="Disordered" evidence="1">
    <location>
        <begin position="274"/>
        <end position="302"/>
    </location>
</feature>
<feature type="region of interest" description="Disordered" evidence="1">
    <location>
        <begin position="849"/>
        <end position="898"/>
    </location>
</feature>
<evidence type="ECO:0000259" key="2">
    <source>
        <dbReference type="PROSITE" id="PS51205"/>
    </source>
</evidence>